<feature type="compositionally biased region" description="Basic and acidic residues" evidence="1">
    <location>
        <begin position="11"/>
        <end position="24"/>
    </location>
</feature>
<dbReference type="InterPro" id="IPR000477">
    <property type="entry name" value="RT_dom"/>
</dbReference>
<comment type="caution">
    <text evidence="3">The sequence shown here is derived from an EMBL/GenBank/DDBJ whole genome shotgun (WGS) entry which is preliminary data.</text>
</comment>
<dbReference type="PANTHER" id="PTHR46890:SF48">
    <property type="entry name" value="RNA-DIRECTED DNA POLYMERASE"/>
    <property type="match status" value="1"/>
</dbReference>
<dbReference type="InterPro" id="IPR052343">
    <property type="entry name" value="Retrotransposon-Effector_Assoc"/>
</dbReference>
<dbReference type="InterPro" id="IPR043502">
    <property type="entry name" value="DNA/RNA_pol_sf"/>
</dbReference>
<dbReference type="Pfam" id="PF00078">
    <property type="entry name" value="RVT_1"/>
    <property type="match status" value="1"/>
</dbReference>
<keyword evidence="4" id="KW-1185">Reference proteome</keyword>
<gene>
    <name evidence="3" type="ORF">BUALT_Bualt06G0104300</name>
</gene>
<evidence type="ECO:0000313" key="3">
    <source>
        <dbReference type="EMBL" id="KAG8381263.1"/>
    </source>
</evidence>
<protein>
    <recommendedName>
        <fullName evidence="2">Reverse transcriptase domain-containing protein</fullName>
    </recommendedName>
</protein>
<evidence type="ECO:0000259" key="2">
    <source>
        <dbReference type="Pfam" id="PF00078"/>
    </source>
</evidence>
<evidence type="ECO:0000256" key="1">
    <source>
        <dbReference type="SAM" id="MobiDB-lite"/>
    </source>
</evidence>
<dbReference type="SUPFAM" id="SSF56672">
    <property type="entry name" value="DNA/RNA polymerases"/>
    <property type="match status" value="1"/>
</dbReference>
<feature type="domain" description="Reverse transcriptase" evidence="2">
    <location>
        <begin position="356"/>
        <end position="521"/>
    </location>
</feature>
<accession>A0AAV6XQ55</accession>
<dbReference type="EMBL" id="WHWC01000006">
    <property type="protein sequence ID" value="KAG8381263.1"/>
    <property type="molecule type" value="Genomic_DNA"/>
</dbReference>
<proteinExistence type="predicted"/>
<evidence type="ECO:0000313" key="4">
    <source>
        <dbReference type="Proteomes" id="UP000826271"/>
    </source>
</evidence>
<dbReference type="CDD" id="cd01650">
    <property type="entry name" value="RT_nLTR_like"/>
    <property type="match status" value="1"/>
</dbReference>
<dbReference type="AlphaFoldDB" id="A0AAV6XQ55"/>
<dbReference type="PANTHER" id="PTHR46890">
    <property type="entry name" value="NON-LTR RETROLELEMENT REVERSE TRANSCRIPTASE-LIKE PROTEIN-RELATED"/>
    <property type="match status" value="1"/>
</dbReference>
<reference evidence="3" key="1">
    <citation type="submission" date="2019-10" db="EMBL/GenBank/DDBJ databases">
        <authorList>
            <person name="Zhang R."/>
            <person name="Pan Y."/>
            <person name="Wang J."/>
            <person name="Ma R."/>
            <person name="Yu S."/>
        </authorList>
    </citation>
    <scope>NUCLEOTIDE SEQUENCE</scope>
    <source>
        <strain evidence="3">LA-IB0</strain>
        <tissue evidence="3">Leaf</tissue>
    </source>
</reference>
<organism evidence="3 4">
    <name type="scientific">Buddleja alternifolia</name>
    <dbReference type="NCBI Taxonomy" id="168488"/>
    <lineage>
        <taxon>Eukaryota</taxon>
        <taxon>Viridiplantae</taxon>
        <taxon>Streptophyta</taxon>
        <taxon>Embryophyta</taxon>
        <taxon>Tracheophyta</taxon>
        <taxon>Spermatophyta</taxon>
        <taxon>Magnoliopsida</taxon>
        <taxon>eudicotyledons</taxon>
        <taxon>Gunneridae</taxon>
        <taxon>Pentapetalae</taxon>
        <taxon>asterids</taxon>
        <taxon>lamiids</taxon>
        <taxon>Lamiales</taxon>
        <taxon>Scrophulariaceae</taxon>
        <taxon>Buddlejeae</taxon>
        <taxon>Buddleja</taxon>
    </lineage>
</organism>
<dbReference type="Proteomes" id="UP000826271">
    <property type="component" value="Unassembled WGS sequence"/>
</dbReference>
<feature type="compositionally biased region" description="Polar residues" evidence="1">
    <location>
        <begin position="205"/>
        <end position="216"/>
    </location>
</feature>
<feature type="region of interest" description="Disordered" evidence="1">
    <location>
        <begin position="1"/>
        <end position="30"/>
    </location>
</feature>
<sequence>MEPAKVPYGTRSDEKNQLKHEGGHTKWVQKKTRPIEDQRLNEDGAAIAEAVALHVLLDEDNIVLKKDVGLESGDSKVALLQFSLEELGWDSDVDGHWPTWSNSESCDWNISSDPPGRDLQPQFFEEEGIDSIISDDVVAEKDMSSLQIGDDMQADTNVLLDGTGKVKFQKELDEDQALSPLIENFVNPTPLQEVQDKLQKKRTVPQKQISQPQRGGNTRFFHSPKMSDSQRNAINRMKDRQIHGRKKKGEKLRAYFQNMFASANPDPPSELEELISPVVTMEENEALCSIPTALEIKEVVNKMDSWKFPGPDGRPAFIYKAHWDDTIGQTLVETVQRFFSTGHLSKEMNAAYLIFIPKNNKHGPFEDRENFRPLTICNVAYKVISKIMNNRLRPLLDKTITPLQSAFVPNRSISDEATIVSEMVNYMIKKKGNKVYMALKLKMEDAYHLTEWPFLFEVMRKHGFSEKWLLLEKQCISTASLSILINGVTYGNIILKRGLREGDPISPSLFIIAADVLSRLIVREEHNGTFHGT</sequence>
<name>A0AAV6XQ55_9LAMI</name>
<feature type="region of interest" description="Disordered" evidence="1">
    <location>
        <begin position="198"/>
        <end position="232"/>
    </location>
</feature>